<evidence type="ECO:0000259" key="7">
    <source>
        <dbReference type="SMART" id="SM00014"/>
    </source>
</evidence>
<accession>A0A194XDV5</accession>
<protein>
    <submittedName>
        <fullName evidence="8">PAP2-domain-containing protein</fullName>
    </submittedName>
</protein>
<name>A0A194XDV5_MOLSC</name>
<dbReference type="InterPro" id="IPR036938">
    <property type="entry name" value="PAP2/HPO_sf"/>
</dbReference>
<evidence type="ECO:0000256" key="6">
    <source>
        <dbReference type="SAM" id="Phobius"/>
    </source>
</evidence>
<dbReference type="KEGG" id="psco:LY89DRAFT_717925"/>
<keyword evidence="4 6" id="KW-1133">Transmembrane helix</keyword>
<reference evidence="8 9" key="1">
    <citation type="submission" date="2015-10" db="EMBL/GenBank/DDBJ databases">
        <title>Full genome of DAOMC 229536 Phialocephala scopiformis, a fungal endophyte of spruce producing the potent anti-insectan compound rugulosin.</title>
        <authorList>
            <consortium name="DOE Joint Genome Institute"/>
            <person name="Walker A.K."/>
            <person name="Frasz S.L."/>
            <person name="Seifert K.A."/>
            <person name="Miller J.D."/>
            <person name="Mondo S.J."/>
            <person name="Labutti K."/>
            <person name="Lipzen A."/>
            <person name="Dockter R."/>
            <person name="Kennedy M."/>
            <person name="Grigoriev I.V."/>
            <person name="Spatafora J.W."/>
        </authorList>
    </citation>
    <scope>NUCLEOTIDE SEQUENCE [LARGE SCALE GENOMIC DNA]</scope>
    <source>
        <strain evidence="8 9">CBS 120377</strain>
    </source>
</reference>
<evidence type="ECO:0000313" key="9">
    <source>
        <dbReference type="Proteomes" id="UP000070700"/>
    </source>
</evidence>
<dbReference type="AlphaFoldDB" id="A0A194XDV5"/>
<dbReference type="Gene3D" id="1.20.144.10">
    <property type="entry name" value="Phosphatidic acid phosphatase type 2/haloperoxidase"/>
    <property type="match status" value="1"/>
</dbReference>
<keyword evidence="5 6" id="KW-0472">Membrane</keyword>
<dbReference type="PANTHER" id="PTHR10165">
    <property type="entry name" value="LIPID PHOSPHATE PHOSPHATASE"/>
    <property type="match status" value="1"/>
</dbReference>
<organism evidence="8 9">
    <name type="scientific">Mollisia scopiformis</name>
    <name type="common">Conifer needle endophyte fungus</name>
    <name type="synonym">Phialocephala scopiformis</name>
    <dbReference type="NCBI Taxonomy" id="149040"/>
    <lineage>
        <taxon>Eukaryota</taxon>
        <taxon>Fungi</taxon>
        <taxon>Dikarya</taxon>
        <taxon>Ascomycota</taxon>
        <taxon>Pezizomycotina</taxon>
        <taxon>Leotiomycetes</taxon>
        <taxon>Helotiales</taxon>
        <taxon>Mollisiaceae</taxon>
        <taxon>Mollisia</taxon>
    </lineage>
</organism>
<dbReference type="InterPro" id="IPR043216">
    <property type="entry name" value="PAP-like"/>
</dbReference>
<dbReference type="OrthoDB" id="10030083at2759"/>
<feature type="transmembrane region" description="Helical" evidence="6">
    <location>
        <begin position="200"/>
        <end position="220"/>
    </location>
</feature>
<dbReference type="Proteomes" id="UP000070700">
    <property type="component" value="Unassembled WGS sequence"/>
</dbReference>
<dbReference type="GO" id="GO:0046839">
    <property type="term" value="P:phospholipid dephosphorylation"/>
    <property type="evidence" value="ECO:0007669"/>
    <property type="project" value="TreeGrafter"/>
</dbReference>
<dbReference type="SUPFAM" id="SSF48317">
    <property type="entry name" value="Acid phosphatase/Vanadium-dependent haloperoxidase"/>
    <property type="match status" value="1"/>
</dbReference>
<dbReference type="GO" id="GO:0016020">
    <property type="term" value="C:membrane"/>
    <property type="evidence" value="ECO:0007669"/>
    <property type="project" value="UniProtKB-SubCell"/>
</dbReference>
<evidence type="ECO:0000313" key="8">
    <source>
        <dbReference type="EMBL" id="KUJ18358.1"/>
    </source>
</evidence>
<dbReference type="GO" id="GO:0008195">
    <property type="term" value="F:phosphatidate phosphatase activity"/>
    <property type="evidence" value="ECO:0007669"/>
    <property type="project" value="TreeGrafter"/>
</dbReference>
<dbReference type="SMART" id="SM00014">
    <property type="entry name" value="acidPPc"/>
    <property type="match status" value="1"/>
</dbReference>
<proteinExistence type="inferred from homology"/>
<feature type="domain" description="Phosphatidic acid phosphatase type 2/haloperoxidase" evidence="7">
    <location>
        <begin position="100"/>
        <end position="250"/>
    </location>
</feature>
<dbReference type="RefSeq" id="XP_018072713.1">
    <property type="nucleotide sequence ID" value="XM_018218381.1"/>
</dbReference>
<dbReference type="PANTHER" id="PTHR10165:SF84">
    <property type="entry name" value="PHOSPHATIDIC ACID PHOSPHATASE BETA"/>
    <property type="match status" value="1"/>
</dbReference>
<keyword evidence="9" id="KW-1185">Reference proteome</keyword>
<evidence type="ECO:0000256" key="5">
    <source>
        <dbReference type="ARBA" id="ARBA00023136"/>
    </source>
</evidence>
<feature type="transmembrane region" description="Helical" evidence="6">
    <location>
        <begin position="232"/>
        <end position="252"/>
    </location>
</feature>
<sequence>MGAPHPSNFLSLDPVLPSIFTFLQDNGAAILFDFLCCITLSAVAAIVHFAPNYKSDNRIVPVNLGPSDQIMFPTELLYPYKEPLVSTLVRRFRDYRAATTGLVKTVLAATIVSETVKHFVGGFRPHYIEVCQPDLTLLTSVNTTTSNATWWMGPAACTGDKAKVLNALWGFPSGHSATSFASSVFMALYLNGKLKPFSDLAPGVLDLAIVLSPLLLASLVSGSQYVTHQHHAHEVLVGMLIGTVSGLCTYRARYAAIFNFRNNHIPLPAFPCTIDDQQNDQHLCQPACDEKLPTRRWWARLSEKGGNLTLGDGYPEVPRQQRRCLVW</sequence>
<dbReference type="Pfam" id="PF01569">
    <property type="entry name" value="PAP2"/>
    <property type="match status" value="1"/>
</dbReference>
<dbReference type="STRING" id="149040.A0A194XDV5"/>
<dbReference type="GeneID" id="28828107"/>
<evidence type="ECO:0000256" key="3">
    <source>
        <dbReference type="ARBA" id="ARBA00022692"/>
    </source>
</evidence>
<gene>
    <name evidence="8" type="ORF">LY89DRAFT_717925</name>
</gene>
<evidence type="ECO:0000256" key="1">
    <source>
        <dbReference type="ARBA" id="ARBA00004141"/>
    </source>
</evidence>
<keyword evidence="3 6" id="KW-0812">Transmembrane</keyword>
<comment type="similarity">
    <text evidence="2">Belongs to the PA-phosphatase related phosphoesterase family.</text>
</comment>
<dbReference type="InterPro" id="IPR000326">
    <property type="entry name" value="PAP2/HPO"/>
</dbReference>
<comment type="subcellular location">
    <subcellularLocation>
        <location evidence="1">Membrane</location>
        <topology evidence="1">Multi-pass membrane protein</topology>
    </subcellularLocation>
</comment>
<evidence type="ECO:0000256" key="4">
    <source>
        <dbReference type="ARBA" id="ARBA00022989"/>
    </source>
</evidence>
<dbReference type="GO" id="GO:0006644">
    <property type="term" value="P:phospholipid metabolic process"/>
    <property type="evidence" value="ECO:0007669"/>
    <property type="project" value="InterPro"/>
</dbReference>
<feature type="transmembrane region" description="Helical" evidence="6">
    <location>
        <begin position="28"/>
        <end position="50"/>
    </location>
</feature>
<evidence type="ECO:0000256" key="2">
    <source>
        <dbReference type="ARBA" id="ARBA00008816"/>
    </source>
</evidence>
<dbReference type="InParanoid" id="A0A194XDV5"/>
<dbReference type="EMBL" id="KQ947413">
    <property type="protein sequence ID" value="KUJ18358.1"/>
    <property type="molecule type" value="Genomic_DNA"/>
</dbReference>